<gene>
    <name evidence="4" type="ORF">DVA86_32865</name>
</gene>
<dbReference type="PANTHER" id="PTHR43214">
    <property type="entry name" value="TWO-COMPONENT RESPONSE REGULATOR"/>
    <property type="match status" value="1"/>
</dbReference>
<proteinExistence type="predicted"/>
<dbReference type="InterPro" id="IPR036388">
    <property type="entry name" value="WH-like_DNA-bd_sf"/>
</dbReference>
<keyword evidence="1 4" id="KW-0238">DNA-binding</keyword>
<dbReference type="GO" id="GO:0000160">
    <property type="term" value="P:phosphorelay signal transduction system"/>
    <property type="evidence" value="ECO:0007669"/>
    <property type="project" value="InterPro"/>
</dbReference>
<evidence type="ECO:0000256" key="1">
    <source>
        <dbReference type="ARBA" id="ARBA00023125"/>
    </source>
</evidence>
<evidence type="ECO:0000259" key="3">
    <source>
        <dbReference type="PROSITE" id="PS50110"/>
    </source>
</evidence>
<dbReference type="GO" id="GO:0003677">
    <property type="term" value="F:DNA binding"/>
    <property type="evidence" value="ECO:0007669"/>
    <property type="project" value="UniProtKB-KW"/>
</dbReference>
<keyword evidence="5" id="KW-1185">Reference proteome</keyword>
<dbReference type="SUPFAM" id="SSF46894">
    <property type="entry name" value="C-terminal effector domain of the bipartite response regulators"/>
    <property type="match status" value="1"/>
</dbReference>
<dbReference type="InterPro" id="IPR000792">
    <property type="entry name" value="Tscrpt_reg_LuxR_C"/>
</dbReference>
<feature type="domain" description="Response regulatory" evidence="3">
    <location>
        <begin position="8"/>
        <end position="123"/>
    </location>
</feature>
<dbReference type="Proteomes" id="UP000254425">
    <property type="component" value="Chromosome"/>
</dbReference>
<dbReference type="RefSeq" id="WP_208883717.1">
    <property type="nucleotide sequence ID" value="NZ_CP031320.1"/>
</dbReference>
<evidence type="ECO:0000313" key="5">
    <source>
        <dbReference type="Proteomes" id="UP000254425"/>
    </source>
</evidence>
<dbReference type="GO" id="GO:0006355">
    <property type="term" value="P:regulation of DNA-templated transcription"/>
    <property type="evidence" value="ECO:0007669"/>
    <property type="project" value="InterPro"/>
</dbReference>
<dbReference type="InterPro" id="IPR011006">
    <property type="entry name" value="CheY-like_superfamily"/>
</dbReference>
<dbReference type="Gene3D" id="3.40.50.2300">
    <property type="match status" value="1"/>
</dbReference>
<dbReference type="Pfam" id="PF00072">
    <property type="entry name" value="Response_reg"/>
    <property type="match status" value="1"/>
</dbReference>
<feature type="modified residue" description="4-aspartylphosphate" evidence="2">
    <location>
        <position position="59"/>
    </location>
</feature>
<dbReference type="InterPro" id="IPR016032">
    <property type="entry name" value="Sig_transdc_resp-reg_C-effctor"/>
</dbReference>
<dbReference type="EMBL" id="CP031320">
    <property type="protein sequence ID" value="AXK36648.1"/>
    <property type="molecule type" value="Genomic_DNA"/>
</dbReference>
<name>A0A345XYD2_9ACTN</name>
<evidence type="ECO:0000313" key="4">
    <source>
        <dbReference type="EMBL" id="AXK36648.1"/>
    </source>
</evidence>
<protein>
    <submittedName>
        <fullName evidence="4">DNA-binding response regulator</fullName>
    </submittedName>
</protein>
<dbReference type="Pfam" id="PF00196">
    <property type="entry name" value="GerE"/>
    <property type="match status" value="1"/>
</dbReference>
<evidence type="ECO:0000256" key="2">
    <source>
        <dbReference type="PROSITE-ProRule" id="PRU00169"/>
    </source>
</evidence>
<dbReference type="InterPro" id="IPR039420">
    <property type="entry name" value="WalR-like"/>
</dbReference>
<accession>A0A345XYD2</accession>
<reference evidence="4 5" key="1">
    <citation type="submission" date="2018-07" db="EMBL/GenBank/DDBJ databases">
        <title>Draft genome of the type strain Streptomyces armeniacus ATCC 15676.</title>
        <authorList>
            <person name="Labana P."/>
            <person name="Gosse J.T."/>
            <person name="Boddy C.N."/>
        </authorList>
    </citation>
    <scope>NUCLEOTIDE SEQUENCE [LARGE SCALE GENOMIC DNA]</scope>
    <source>
        <strain evidence="4 5">ATCC 15676</strain>
    </source>
</reference>
<dbReference type="PANTHER" id="PTHR43214:SF43">
    <property type="entry name" value="TWO-COMPONENT RESPONSE REGULATOR"/>
    <property type="match status" value="1"/>
</dbReference>
<dbReference type="Gene3D" id="1.10.10.10">
    <property type="entry name" value="Winged helix-like DNA-binding domain superfamily/Winged helix DNA-binding domain"/>
    <property type="match status" value="1"/>
</dbReference>
<organism evidence="4 5">
    <name type="scientific">Streptomyces armeniacus</name>
    <dbReference type="NCBI Taxonomy" id="83291"/>
    <lineage>
        <taxon>Bacteria</taxon>
        <taxon>Bacillati</taxon>
        <taxon>Actinomycetota</taxon>
        <taxon>Actinomycetes</taxon>
        <taxon>Kitasatosporales</taxon>
        <taxon>Streptomycetaceae</taxon>
        <taxon>Streptomyces</taxon>
    </lineage>
</organism>
<dbReference type="InterPro" id="IPR001789">
    <property type="entry name" value="Sig_transdc_resp-reg_receiver"/>
</dbReference>
<dbReference type="SUPFAM" id="SSF52172">
    <property type="entry name" value="CheY-like"/>
    <property type="match status" value="1"/>
</dbReference>
<dbReference type="PROSITE" id="PS50110">
    <property type="entry name" value="RESPONSE_REGULATORY"/>
    <property type="match status" value="1"/>
</dbReference>
<dbReference type="AlphaFoldDB" id="A0A345XYD2"/>
<keyword evidence="2" id="KW-0597">Phosphoprotein</keyword>
<dbReference type="KEGG" id="sarm:DVA86_32865"/>
<sequence length="218" mass="23575">MESARRITVTVIDDHPAIVAAVEHWYATAGTPIDVVASGPDVKAAWVPPGDSADVVVLDLQLSGGEPAYSDLRRLVDAGRQVIVYTMREDQQTALTCIDIGAFTFLTKSKGGEHLVPATIAAAENRAYTPPGLAGAFGTNTRSDRPQLSRRELDVLIEWFQSESKELVAKRLGIRTSTVSTYLDRVRIKYANAGRAARTKTNLVARAVEDGLIGLEDL</sequence>
<dbReference type="SMART" id="SM00448">
    <property type="entry name" value="REC"/>
    <property type="match status" value="1"/>
</dbReference>